<name>A0A7X2HR84_RALPI</name>
<keyword evidence="1" id="KW-0732">Signal</keyword>
<dbReference type="RefSeq" id="WP_154208451.1">
    <property type="nucleotide sequence ID" value="NZ_WJYN01000010.1"/>
</dbReference>
<dbReference type="AlphaFoldDB" id="A0A7X2HR84"/>
<dbReference type="Proteomes" id="UP000441032">
    <property type="component" value="Unassembled WGS sequence"/>
</dbReference>
<feature type="chain" id="PRO_5031289099" evidence="1">
    <location>
        <begin position="23"/>
        <end position="169"/>
    </location>
</feature>
<sequence>MMRARHALLCATTVLAAAQAHAAPGASADEILQLADRTVAQFEMAQYGAVWDAAAPMIRSAADKATFVRQMQATRKHDGDVSDHGWASIARIQYQNNRDIPDGLYANVDYAVHLKSGGVMYQIISFRLEEDGHWHFVGDAQRQRADGIPTQPAIFSLLPAISAQRAPVP</sequence>
<accession>A0A7X2HR84</accession>
<comment type="caution">
    <text evidence="2">The sequence shown here is derived from an EMBL/GenBank/DDBJ whole genome shotgun (WGS) entry which is preliminary data.</text>
</comment>
<reference evidence="2 3" key="1">
    <citation type="submission" date="2019-11" db="EMBL/GenBank/DDBJ databases">
        <title>Phenotypic characterization of an OXA-22 and OXA-60 co-producing Ralstonia pickettii clinical strain.</title>
        <authorList>
            <person name="He F."/>
        </authorList>
    </citation>
    <scope>NUCLEOTIDE SEQUENCE [LARGE SCALE GENOMIC DNA]</scope>
    <source>
        <strain evidence="2 3">PSLESD1</strain>
    </source>
</reference>
<evidence type="ECO:0000313" key="3">
    <source>
        <dbReference type="Proteomes" id="UP000441032"/>
    </source>
</evidence>
<dbReference type="EMBL" id="WJYN01000010">
    <property type="protein sequence ID" value="MRT01117.1"/>
    <property type="molecule type" value="Genomic_DNA"/>
</dbReference>
<dbReference type="Pfam" id="PF13211">
    <property type="entry name" value="DUF4019"/>
    <property type="match status" value="1"/>
</dbReference>
<gene>
    <name evidence="2" type="ORF">GJQ57_20940</name>
</gene>
<dbReference type="InterPro" id="IPR025091">
    <property type="entry name" value="DUF4019"/>
</dbReference>
<organism evidence="2 3">
    <name type="scientific">Ralstonia pickettii</name>
    <name type="common">Burkholderia pickettii</name>
    <dbReference type="NCBI Taxonomy" id="329"/>
    <lineage>
        <taxon>Bacteria</taxon>
        <taxon>Pseudomonadati</taxon>
        <taxon>Pseudomonadota</taxon>
        <taxon>Betaproteobacteria</taxon>
        <taxon>Burkholderiales</taxon>
        <taxon>Burkholderiaceae</taxon>
        <taxon>Ralstonia</taxon>
    </lineage>
</organism>
<evidence type="ECO:0000256" key="1">
    <source>
        <dbReference type="SAM" id="SignalP"/>
    </source>
</evidence>
<proteinExistence type="predicted"/>
<feature type="signal peptide" evidence="1">
    <location>
        <begin position="1"/>
        <end position="22"/>
    </location>
</feature>
<protein>
    <submittedName>
        <fullName evidence="2">DUF4019 domain-containing protein</fullName>
    </submittedName>
</protein>
<evidence type="ECO:0000313" key="2">
    <source>
        <dbReference type="EMBL" id="MRT01117.1"/>
    </source>
</evidence>